<evidence type="ECO:0000256" key="1">
    <source>
        <dbReference type="SAM" id="Phobius"/>
    </source>
</evidence>
<dbReference type="GeneID" id="36339424"/>
<keyword evidence="1" id="KW-0812">Transmembrane</keyword>
<dbReference type="CTD" id="36339424"/>
<dbReference type="KEGG" id="egl:EGR_03709"/>
<dbReference type="EMBL" id="APAU02000020">
    <property type="protein sequence ID" value="EUB61419.1"/>
    <property type="molecule type" value="Genomic_DNA"/>
</dbReference>
<evidence type="ECO:0000313" key="3">
    <source>
        <dbReference type="Proteomes" id="UP000019149"/>
    </source>
</evidence>
<keyword evidence="1" id="KW-1133">Transmembrane helix</keyword>
<accession>W6V572</accession>
<protein>
    <submittedName>
        <fullName evidence="2">Uncharacterized protein</fullName>
    </submittedName>
</protein>
<dbReference type="RefSeq" id="XP_024352615.1">
    <property type="nucleotide sequence ID" value="XM_024492958.1"/>
</dbReference>
<keyword evidence="3" id="KW-1185">Reference proteome</keyword>
<sequence length="225" mass="26744">MKVPKLLMAANKYTFALCLLTQKNCSETVFMALLKPIAGKKALTDIFKRRLCYIKWDEMHACRTQPPYLPPNLNISNDQIWYFYLLIKKRKEKILMWSVIYDLPRFLDKMCNIEIIFQSLAYDVFFTTLMDGFIYTVAVLQPMRRRQICLHIIGITPLLCVFEVIQYLSIYPNYVLNPSSFDWKRLRRLLKLKTQRIVIYDLLDTLQLAPLYSFLQFITVLNKMV</sequence>
<feature type="transmembrane region" description="Helical" evidence="1">
    <location>
        <begin position="152"/>
        <end position="176"/>
    </location>
</feature>
<organism evidence="2 3">
    <name type="scientific">Echinococcus granulosus</name>
    <name type="common">Hydatid tapeworm</name>
    <dbReference type="NCBI Taxonomy" id="6210"/>
    <lineage>
        <taxon>Eukaryota</taxon>
        <taxon>Metazoa</taxon>
        <taxon>Spiralia</taxon>
        <taxon>Lophotrochozoa</taxon>
        <taxon>Platyhelminthes</taxon>
        <taxon>Cestoda</taxon>
        <taxon>Eucestoda</taxon>
        <taxon>Cyclophyllidea</taxon>
        <taxon>Taeniidae</taxon>
        <taxon>Echinococcus</taxon>
        <taxon>Echinococcus granulosus group</taxon>
    </lineage>
</organism>
<name>W6V572_ECHGR</name>
<evidence type="ECO:0000313" key="2">
    <source>
        <dbReference type="EMBL" id="EUB61419.1"/>
    </source>
</evidence>
<proteinExistence type="predicted"/>
<comment type="caution">
    <text evidence="2">The sequence shown here is derived from an EMBL/GenBank/DDBJ whole genome shotgun (WGS) entry which is preliminary data.</text>
</comment>
<reference evidence="2 3" key="1">
    <citation type="journal article" date="2013" name="Nat. Genet.">
        <title>The genome of the hydatid tapeworm Echinococcus granulosus.</title>
        <authorList>
            <person name="Zheng H."/>
            <person name="Zhang W."/>
            <person name="Zhang L."/>
            <person name="Zhang Z."/>
            <person name="Li J."/>
            <person name="Lu G."/>
            <person name="Zhu Y."/>
            <person name="Wang Y."/>
            <person name="Huang Y."/>
            <person name="Liu J."/>
            <person name="Kang H."/>
            <person name="Chen J."/>
            <person name="Wang L."/>
            <person name="Chen A."/>
            <person name="Yu S."/>
            <person name="Gao Z."/>
            <person name="Jin L."/>
            <person name="Gu W."/>
            <person name="Wang Z."/>
            <person name="Zhao L."/>
            <person name="Shi B."/>
            <person name="Wen H."/>
            <person name="Lin R."/>
            <person name="Jones M.K."/>
            <person name="Brejova B."/>
            <person name="Vinar T."/>
            <person name="Zhao G."/>
            <person name="McManus D.P."/>
            <person name="Chen Z."/>
            <person name="Zhou Y."/>
            <person name="Wang S."/>
        </authorList>
    </citation>
    <scope>NUCLEOTIDE SEQUENCE [LARGE SCALE GENOMIC DNA]</scope>
</reference>
<gene>
    <name evidence="2" type="ORF">EGR_03709</name>
</gene>
<keyword evidence="1" id="KW-0472">Membrane</keyword>
<dbReference type="AlphaFoldDB" id="W6V572"/>
<feature type="transmembrane region" description="Helical" evidence="1">
    <location>
        <begin position="120"/>
        <end position="140"/>
    </location>
</feature>
<dbReference type="Proteomes" id="UP000019149">
    <property type="component" value="Unassembled WGS sequence"/>
</dbReference>